<feature type="domain" description="DUF4216" evidence="2">
    <location>
        <begin position="597"/>
        <end position="658"/>
    </location>
</feature>
<evidence type="ECO:0000256" key="1">
    <source>
        <dbReference type="SAM" id="MobiDB-lite"/>
    </source>
</evidence>
<feature type="region of interest" description="Disordered" evidence="1">
    <location>
        <begin position="711"/>
        <end position="752"/>
    </location>
</feature>
<protein>
    <recommendedName>
        <fullName evidence="6">DUF4218 domain-containing protein</fullName>
    </recommendedName>
</protein>
<dbReference type="InterPro" id="IPR025312">
    <property type="entry name" value="DUF4216"/>
</dbReference>
<reference evidence="4" key="1">
    <citation type="submission" date="2023-08" db="EMBL/GenBank/DDBJ databases">
        <title>A de novo genome assembly of Solanum verrucosum Schlechtendal, a Mexican diploid species geographically isolated from the other diploid A-genome species in potato relatives.</title>
        <authorList>
            <person name="Hosaka K."/>
        </authorList>
    </citation>
    <scope>NUCLEOTIDE SEQUENCE</scope>
    <source>
        <tissue evidence="4">Young leaves</tissue>
    </source>
</reference>
<feature type="compositionally biased region" description="Acidic residues" evidence="1">
    <location>
        <begin position="722"/>
        <end position="752"/>
    </location>
</feature>
<dbReference type="EMBL" id="CP133623">
    <property type="protein sequence ID" value="WMV58326.1"/>
    <property type="molecule type" value="Genomic_DNA"/>
</dbReference>
<evidence type="ECO:0000259" key="3">
    <source>
        <dbReference type="Pfam" id="PF13960"/>
    </source>
</evidence>
<dbReference type="Pfam" id="PF13952">
    <property type="entry name" value="DUF4216"/>
    <property type="match status" value="1"/>
</dbReference>
<dbReference type="Pfam" id="PF13960">
    <property type="entry name" value="DUF4218"/>
    <property type="match status" value="1"/>
</dbReference>
<proteinExistence type="predicted"/>
<dbReference type="Proteomes" id="UP001234989">
    <property type="component" value="Chromosome 12"/>
</dbReference>
<dbReference type="AlphaFoldDB" id="A0AAF0V7V0"/>
<dbReference type="InterPro" id="IPR025452">
    <property type="entry name" value="DUF4218"/>
</dbReference>
<dbReference type="InterPro" id="IPR004242">
    <property type="entry name" value="Transposase_21"/>
</dbReference>
<dbReference type="PANTHER" id="PTHR48258:SF4">
    <property type="entry name" value="DUF4216 DOMAIN-CONTAINING PROTEIN"/>
    <property type="match status" value="1"/>
</dbReference>
<accession>A0AAF0V7V0</accession>
<evidence type="ECO:0000313" key="5">
    <source>
        <dbReference type="Proteomes" id="UP001234989"/>
    </source>
</evidence>
<keyword evidence="5" id="KW-1185">Reference proteome</keyword>
<name>A0AAF0V7V0_SOLVR</name>
<evidence type="ECO:0000259" key="2">
    <source>
        <dbReference type="Pfam" id="PF13952"/>
    </source>
</evidence>
<organism evidence="4 5">
    <name type="scientific">Solanum verrucosum</name>
    <dbReference type="NCBI Taxonomy" id="315347"/>
    <lineage>
        <taxon>Eukaryota</taxon>
        <taxon>Viridiplantae</taxon>
        <taxon>Streptophyta</taxon>
        <taxon>Embryophyta</taxon>
        <taxon>Tracheophyta</taxon>
        <taxon>Spermatophyta</taxon>
        <taxon>Magnoliopsida</taxon>
        <taxon>eudicotyledons</taxon>
        <taxon>Gunneridae</taxon>
        <taxon>Pentapetalae</taxon>
        <taxon>asterids</taxon>
        <taxon>lamiids</taxon>
        <taxon>Solanales</taxon>
        <taxon>Solanaceae</taxon>
        <taxon>Solanoideae</taxon>
        <taxon>Solaneae</taxon>
        <taxon>Solanum</taxon>
    </lineage>
</organism>
<sequence>MDSVIDLMHDLVDPKLEIPDNFFKAKRLVSKLGLSSMRIHCCENGCMLYYKDDIDLESCKFCGKSCYKQTPSGKKVLIKAMHYLPLIPRLKRLYASNRSAPHMRWHHENRRPPGVMCHPSDGEAWKHFDRTYPQFATEPRNIRLGLCSDGFTPHSVSAAPYSCWPVFVTPFNLPPEMCMTSPYISLNCVIPGPRNPKVLIDVYLQPLIDELKQLVDHEFRSMKNAFRKNTVEQGCPPPILTGEQVWERVQQFPKVTEEQLYKFDGYGVAHNWTKQSIFWELPYWKDNLLRHNLDVMHIEKNYFDNLFNTVMDVNGKTKDNVKARMDLPEYCRRKELWLQEKQNNKFFKPKASYSFTLDQKRKICEWVEQLKMPDGHASNLGKRVDMEHGKLHGMKSHDCHVFMETLLPIAFSGLPDRIWKPMTEISLFFKDLCSNTLREDNLVQMDQNIPIITNKLEKILPPGFFDVMEHLPVHLVHEARLGGLVQYRWMYPFERTIGESKRGMKQKLRLEGSMVEFHLAREIADFGSYYFESSVPCFQNRPNHHDDGGETIKPLSIFNQPGKGSKKRTRRNLSAMEFKSASTHVLLNCPQVKPFLECKWFDPTPKTGTREIKQYNIIEVKHTREYEAYDPFIIAQNVKQVYYAPYPLHPDKLDWWVVIKTKPMGRVEVENVLDVAYQDDDISSAHHTVDVELENDLEHPEHILEEVDIEQITDEGTNASINEEELFDEEEWSEEEDEEEDDDEDEDEDEDE</sequence>
<evidence type="ECO:0008006" key="6">
    <source>
        <dbReference type="Google" id="ProtNLM"/>
    </source>
</evidence>
<dbReference type="PANTHER" id="PTHR48258">
    <property type="entry name" value="DUF4218 DOMAIN-CONTAINING PROTEIN-RELATED"/>
    <property type="match status" value="1"/>
</dbReference>
<gene>
    <name evidence="4" type="ORF">MTR67_051711</name>
</gene>
<dbReference type="Pfam" id="PF02992">
    <property type="entry name" value="Transposase_21"/>
    <property type="match status" value="1"/>
</dbReference>
<evidence type="ECO:0000313" key="4">
    <source>
        <dbReference type="EMBL" id="WMV58326.1"/>
    </source>
</evidence>
<feature type="domain" description="DUF4218" evidence="3">
    <location>
        <begin position="432"/>
        <end position="542"/>
    </location>
</feature>